<dbReference type="GO" id="GO:0004559">
    <property type="term" value="F:alpha-mannosidase activity"/>
    <property type="evidence" value="ECO:0007669"/>
    <property type="project" value="InterPro"/>
</dbReference>
<feature type="coiled-coil region" evidence="5">
    <location>
        <begin position="93"/>
        <end position="127"/>
    </location>
</feature>
<dbReference type="InterPro" id="IPR000477">
    <property type="entry name" value="RT_dom"/>
</dbReference>
<organism evidence="7 8">
    <name type="scientific">Hemibagrus guttatus</name>
    <dbReference type="NCBI Taxonomy" id="175788"/>
    <lineage>
        <taxon>Eukaryota</taxon>
        <taxon>Metazoa</taxon>
        <taxon>Chordata</taxon>
        <taxon>Craniata</taxon>
        <taxon>Vertebrata</taxon>
        <taxon>Euteleostomi</taxon>
        <taxon>Actinopterygii</taxon>
        <taxon>Neopterygii</taxon>
        <taxon>Teleostei</taxon>
        <taxon>Ostariophysi</taxon>
        <taxon>Siluriformes</taxon>
        <taxon>Bagridae</taxon>
        <taxon>Hemibagrus</taxon>
    </lineage>
</organism>
<proteinExistence type="predicted"/>
<dbReference type="PANTHER" id="PTHR11607:SF3">
    <property type="entry name" value="LYSOSOMAL ALPHA-MANNOSIDASE"/>
    <property type="match status" value="1"/>
</dbReference>
<dbReference type="GO" id="GO:0005764">
    <property type="term" value="C:lysosome"/>
    <property type="evidence" value="ECO:0007669"/>
    <property type="project" value="TreeGrafter"/>
</dbReference>
<dbReference type="PANTHER" id="PTHR11607">
    <property type="entry name" value="ALPHA-MANNOSIDASE"/>
    <property type="match status" value="1"/>
</dbReference>
<evidence type="ECO:0000259" key="6">
    <source>
        <dbReference type="PROSITE" id="PS50878"/>
    </source>
</evidence>
<evidence type="ECO:0000313" key="7">
    <source>
        <dbReference type="EMBL" id="KAK3509526.1"/>
    </source>
</evidence>
<evidence type="ECO:0000256" key="1">
    <source>
        <dbReference type="ARBA" id="ARBA00044166"/>
    </source>
</evidence>
<dbReference type="CDD" id="cd01650">
    <property type="entry name" value="RT_nLTR_like"/>
    <property type="match status" value="1"/>
</dbReference>
<dbReference type="Pfam" id="PF01074">
    <property type="entry name" value="Glyco_hydro_38N"/>
    <property type="match status" value="1"/>
</dbReference>
<dbReference type="SUPFAM" id="SSF88713">
    <property type="entry name" value="Glycoside hydrolase/deacetylase"/>
    <property type="match status" value="1"/>
</dbReference>
<evidence type="ECO:0000256" key="2">
    <source>
        <dbReference type="ARBA" id="ARBA00044220"/>
    </source>
</evidence>
<dbReference type="InterPro" id="IPR011330">
    <property type="entry name" value="Glyco_hydro/deAcase_b/a-brl"/>
</dbReference>
<evidence type="ECO:0000256" key="5">
    <source>
        <dbReference type="SAM" id="Coils"/>
    </source>
</evidence>
<gene>
    <name evidence="7" type="ORF">QTP70_000542</name>
</gene>
<evidence type="ECO:0000313" key="8">
    <source>
        <dbReference type="Proteomes" id="UP001274896"/>
    </source>
</evidence>
<dbReference type="CDD" id="cd10810">
    <property type="entry name" value="GH38N_AMII_LAM_like"/>
    <property type="match status" value="1"/>
</dbReference>
<dbReference type="InterPro" id="IPR027291">
    <property type="entry name" value="Glyco_hydro_38_N_sf"/>
</dbReference>
<comment type="caution">
    <text evidence="7">The sequence shown here is derived from an EMBL/GenBank/DDBJ whole genome shotgun (WGS) entry which is preliminary data.</text>
</comment>
<protein>
    <recommendedName>
        <fullName evidence="1">Lysosomal alpha-mannosidase</fullName>
    </recommendedName>
    <alternativeName>
        <fullName evidence="3">Lysosomal acid alpha-mannosidase</fullName>
    </alternativeName>
    <alternativeName>
        <fullName evidence="2">Mannosidase alpha class 2B member 1</fullName>
    </alternativeName>
    <alternativeName>
        <fullName evidence="4">Mannosidase alpha-B</fullName>
    </alternativeName>
</protein>
<dbReference type="Gene3D" id="3.20.110.10">
    <property type="entry name" value="Glycoside hydrolase 38, N terminal domain"/>
    <property type="match status" value="1"/>
</dbReference>
<dbReference type="PROSITE" id="PS50878">
    <property type="entry name" value="RT_POL"/>
    <property type="match status" value="1"/>
</dbReference>
<dbReference type="AlphaFoldDB" id="A0AAE0PWM1"/>
<dbReference type="SUPFAM" id="SSF56672">
    <property type="entry name" value="DNA/RNA polymerases"/>
    <property type="match status" value="1"/>
</dbReference>
<dbReference type="EMBL" id="JAUCMX010000026">
    <property type="protein sequence ID" value="KAK3509526.1"/>
    <property type="molecule type" value="Genomic_DNA"/>
</dbReference>
<dbReference type="Pfam" id="PF00078">
    <property type="entry name" value="RVT_1"/>
    <property type="match status" value="1"/>
</dbReference>
<dbReference type="InterPro" id="IPR000602">
    <property type="entry name" value="Glyco_hydro_38_N"/>
</dbReference>
<accession>A0AAE0PWM1</accession>
<feature type="domain" description="Reverse transcriptase" evidence="6">
    <location>
        <begin position="259"/>
        <end position="498"/>
    </location>
</feature>
<keyword evidence="5" id="KW-0175">Coiled coil</keyword>
<reference evidence="7" key="1">
    <citation type="submission" date="2023-06" db="EMBL/GenBank/DDBJ databases">
        <title>Male Hemibagrus guttatus genome.</title>
        <authorList>
            <person name="Bian C."/>
        </authorList>
    </citation>
    <scope>NUCLEOTIDE SEQUENCE</scope>
    <source>
        <strain evidence="7">Male_cb2023</strain>
        <tissue evidence="7">Muscle</tissue>
    </source>
</reference>
<dbReference type="InterPro" id="IPR050843">
    <property type="entry name" value="Glycosyl_Hydrlase_38"/>
</dbReference>
<dbReference type="GO" id="GO:0006013">
    <property type="term" value="P:mannose metabolic process"/>
    <property type="evidence" value="ECO:0007669"/>
    <property type="project" value="InterPro"/>
</dbReference>
<keyword evidence="8" id="KW-1185">Reference proteome</keyword>
<evidence type="ECO:0000256" key="3">
    <source>
        <dbReference type="ARBA" id="ARBA00044241"/>
    </source>
</evidence>
<evidence type="ECO:0000256" key="4">
    <source>
        <dbReference type="ARBA" id="ARBA00044360"/>
    </source>
</evidence>
<dbReference type="InterPro" id="IPR043502">
    <property type="entry name" value="DNA/RNA_pol_sf"/>
</dbReference>
<dbReference type="Proteomes" id="UP001274896">
    <property type="component" value="Unassembled WGS sequence"/>
</dbReference>
<sequence length="693" mass="82301">MTLMICKKKRSEIENKTKWWKLKKEECCEEFRQKLRQALGGQVVLPDDWETTAEVIRETGRKVLGVSSGRRKEDKETWWWNEEVQDSVQRKRLAKKKWDMDRTEENRQEYKELQRRVKREVSKAKQKAYDELYTRLDTREGEKDLYRLARQRDRDRKDVQQVRVIKDRDGRVLTSEESVQRRWKEYFEELMNEENEREKRVEGVNSVEQEVDKIRKDEVRKALKRMKSGKAVGPDDIPVEVWKCLGEAAVEFLTSLFNRVLESERMPEEWRRSVLVPIFKNKGDVQSCSNYRGIKLMSHTMKLWERVVEARLRKVVEICEQQYGFMPRKSTTDAIFALRILMEKYRDGQRELHCVFVDLEKAYDRVPREELWYCMRKSGVAEKYVRVVQDMYERSRTVVRCAVGQTEEFKVEVGLHQGSALSPFLFAIVMDQLSEEVRQESPWTMMFADDIVICSESREQVEENLERWRFALERRGMKVSRSRNDIQHAGVQYILDSVVSELQKDPARRFIYVETAFFYRWWKNQDQETRNIVTQLVEQGRLEFVNGGWCMSDEASTHYSAVIDQMTLGLRFLNETFGECARPRVAWHIDPFGHAREHASIFAQMGYDGFFFGRLDYQDKARRMKMKEMEMVWRASESLDPPTADLFTGILPNGYNPPAGFCWDQSCSDTPVQDDPDLEDYNVDQIVDTFIRI</sequence>
<name>A0AAE0PWM1_9TELE</name>